<dbReference type="OrthoDB" id="3358869at2759"/>
<protein>
    <submittedName>
        <fullName evidence="2">Uncharacterized protein</fullName>
    </submittedName>
</protein>
<dbReference type="PANTHER" id="PTHR28289">
    <property type="entry name" value="DASH COMPLEX SUBUNIT HSK3"/>
    <property type="match status" value="1"/>
</dbReference>
<dbReference type="InterPro" id="IPR042332">
    <property type="entry name" value="Hsk3"/>
</dbReference>
<keyword evidence="1" id="KW-0175">Coiled coil</keyword>
<dbReference type="GO" id="GO:0042729">
    <property type="term" value="C:DASH complex"/>
    <property type="evidence" value="ECO:0007669"/>
    <property type="project" value="TreeGrafter"/>
</dbReference>
<proteinExistence type="predicted"/>
<dbReference type="Proteomes" id="UP000738325">
    <property type="component" value="Unassembled WGS sequence"/>
</dbReference>
<dbReference type="Pfam" id="PF08227">
    <property type="entry name" value="DASH_Hsk3"/>
    <property type="match status" value="1"/>
</dbReference>
<name>A0A9P6UU30_9FUNG</name>
<accession>A0A9P6UU30</accession>
<sequence length="83" mass="9313">MSSATTSTALAASRATQYTVLNASLEKLQKNLEVLEQQVEVTVAQSEWTKRLLLIHSSLMMASSQVLREEGRQEAEYEDQEEP</sequence>
<reference evidence="2" key="1">
    <citation type="journal article" date="2020" name="Fungal Divers.">
        <title>Resolving the Mortierellaceae phylogeny through synthesis of multi-gene phylogenetics and phylogenomics.</title>
        <authorList>
            <person name="Vandepol N."/>
            <person name="Liber J."/>
            <person name="Desiro A."/>
            <person name="Na H."/>
            <person name="Kennedy M."/>
            <person name="Barry K."/>
            <person name="Grigoriev I.V."/>
            <person name="Miller A.N."/>
            <person name="O'Donnell K."/>
            <person name="Stajich J.E."/>
            <person name="Bonito G."/>
        </authorList>
    </citation>
    <scope>NUCLEOTIDE SEQUENCE</scope>
    <source>
        <strain evidence="2">REB-010B</strain>
    </source>
</reference>
<evidence type="ECO:0000313" key="2">
    <source>
        <dbReference type="EMBL" id="KAG0319654.1"/>
    </source>
</evidence>
<dbReference type="EMBL" id="JAAAIP010000314">
    <property type="protein sequence ID" value="KAG0319654.1"/>
    <property type="molecule type" value="Genomic_DNA"/>
</dbReference>
<dbReference type="PANTHER" id="PTHR28289:SF1">
    <property type="entry name" value="DASH COMPLEX SUBUNIT HSK3"/>
    <property type="match status" value="1"/>
</dbReference>
<organism evidence="2 3">
    <name type="scientific">Dissophora globulifera</name>
    <dbReference type="NCBI Taxonomy" id="979702"/>
    <lineage>
        <taxon>Eukaryota</taxon>
        <taxon>Fungi</taxon>
        <taxon>Fungi incertae sedis</taxon>
        <taxon>Mucoromycota</taxon>
        <taxon>Mortierellomycotina</taxon>
        <taxon>Mortierellomycetes</taxon>
        <taxon>Mortierellales</taxon>
        <taxon>Mortierellaceae</taxon>
        <taxon>Dissophora</taxon>
    </lineage>
</organism>
<feature type="coiled-coil region" evidence="1">
    <location>
        <begin position="18"/>
        <end position="45"/>
    </location>
</feature>
<gene>
    <name evidence="2" type="ORF">BGZ99_004985</name>
</gene>
<dbReference type="AlphaFoldDB" id="A0A9P6UU30"/>
<evidence type="ECO:0000313" key="3">
    <source>
        <dbReference type="Proteomes" id="UP000738325"/>
    </source>
</evidence>
<evidence type="ECO:0000256" key="1">
    <source>
        <dbReference type="SAM" id="Coils"/>
    </source>
</evidence>
<keyword evidence="3" id="KW-1185">Reference proteome</keyword>
<dbReference type="GO" id="GO:0008608">
    <property type="term" value="P:attachment of spindle microtubules to kinetochore"/>
    <property type="evidence" value="ECO:0007669"/>
    <property type="project" value="InterPro"/>
</dbReference>
<dbReference type="InterPro" id="IPR013183">
    <property type="entry name" value="Hsk3-like"/>
</dbReference>
<comment type="caution">
    <text evidence="2">The sequence shown here is derived from an EMBL/GenBank/DDBJ whole genome shotgun (WGS) entry which is preliminary data.</text>
</comment>
<dbReference type="GO" id="GO:0051010">
    <property type="term" value="F:microtubule plus-end binding"/>
    <property type="evidence" value="ECO:0007669"/>
    <property type="project" value="TreeGrafter"/>
</dbReference>